<dbReference type="EMBL" id="QTSX02000008">
    <property type="protein sequence ID" value="KAJ9090353.1"/>
    <property type="molecule type" value="Genomic_DNA"/>
</dbReference>
<dbReference type="Proteomes" id="UP001165960">
    <property type="component" value="Unassembled WGS sequence"/>
</dbReference>
<sequence>MGNVIPIWVYIPHSIDYDKLSLYFTLLSADNPKAWVNILPTALVVCITQVNCNTGKSPYELVYGQKPALVSTTTGPQLPLPKKVPDNSDPNVQRARKDQEDMEQKKS</sequence>
<gene>
    <name evidence="1" type="ORF">DSO57_1003476</name>
</gene>
<accession>A0ACC2UTJ4</accession>
<reference evidence="1" key="1">
    <citation type="submission" date="2022-04" db="EMBL/GenBank/DDBJ databases">
        <title>Genome of the entomopathogenic fungus Entomophthora muscae.</title>
        <authorList>
            <person name="Elya C."/>
            <person name="Lovett B.R."/>
            <person name="Lee E."/>
            <person name="Macias A.M."/>
            <person name="Hajek A.E."/>
            <person name="De Bivort B.L."/>
            <person name="Kasson M.T."/>
            <person name="De Fine Licht H.H."/>
            <person name="Stajich J.E."/>
        </authorList>
    </citation>
    <scope>NUCLEOTIDE SEQUENCE</scope>
    <source>
        <strain evidence="1">Berkeley</strain>
    </source>
</reference>
<protein>
    <submittedName>
        <fullName evidence="1">Uncharacterized protein</fullName>
    </submittedName>
</protein>
<evidence type="ECO:0000313" key="1">
    <source>
        <dbReference type="EMBL" id="KAJ9090353.1"/>
    </source>
</evidence>
<organism evidence="1 2">
    <name type="scientific">Entomophthora muscae</name>
    <dbReference type="NCBI Taxonomy" id="34485"/>
    <lineage>
        <taxon>Eukaryota</taxon>
        <taxon>Fungi</taxon>
        <taxon>Fungi incertae sedis</taxon>
        <taxon>Zoopagomycota</taxon>
        <taxon>Entomophthoromycotina</taxon>
        <taxon>Entomophthoromycetes</taxon>
        <taxon>Entomophthorales</taxon>
        <taxon>Entomophthoraceae</taxon>
        <taxon>Entomophthora</taxon>
    </lineage>
</organism>
<keyword evidence="2" id="KW-1185">Reference proteome</keyword>
<comment type="caution">
    <text evidence="1">The sequence shown here is derived from an EMBL/GenBank/DDBJ whole genome shotgun (WGS) entry which is preliminary data.</text>
</comment>
<proteinExistence type="predicted"/>
<evidence type="ECO:0000313" key="2">
    <source>
        <dbReference type="Proteomes" id="UP001165960"/>
    </source>
</evidence>
<name>A0ACC2UTJ4_9FUNG</name>